<reference evidence="2 3" key="1">
    <citation type="journal article" date="2023" name="Microorganisms">
        <title>Thiorhodovibrio frisius and Trv. litoralis spp. nov., Two Novel Members from a Clade of Fastidious Purple Sulfur Bacteria That Exhibit Unique Red-Shifted Light-Harvesting Capabilities.</title>
        <authorList>
            <person name="Methner A."/>
            <person name="Kuzyk S.B."/>
            <person name="Petersen J."/>
            <person name="Bauer S."/>
            <person name="Brinkmann H."/>
            <person name="Sichau K."/>
            <person name="Wanner G."/>
            <person name="Wolf J."/>
            <person name="Neumann-Schaal M."/>
            <person name="Henke P."/>
            <person name="Tank M."/>
            <person name="Sproer C."/>
            <person name="Bunk B."/>
            <person name="Overmann J."/>
        </authorList>
    </citation>
    <scope>NUCLEOTIDE SEQUENCE [LARGE SCALE GENOMIC DNA]</scope>
    <source>
        <strain evidence="2 3">DSM 6702</strain>
    </source>
</reference>
<evidence type="ECO:0000313" key="2">
    <source>
        <dbReference type="EMBL" id="WPL18901.1"/>
    </source>
</evidence>
<gene>
    <name evidence="2" type="ORF">Thiowin_03992</name>
</gene>
<dbReference type="EMBL" id="CP121472">
    <property type="protein sequence ID" value="WPL18901.1"/>
    <property type="molecule type" value="Genomic_DNA"/>
</dbReference>
<keyword evidence="3" id="KW-1185">Reference proteome</keyword>
<sequence>MPLILSILILLISASVLAAGETPSEFVGHWVPQSASCQSDLALVVGQDKATLRNGNKQRAFGDLNFCHSCEGGARYNGIVV</sequence>
<keyword evidence="1" id="KW-0732">Signal</keyword>
<evidence type="ECO:0000256" key="1">
    <source>
        <dbReference type="SAM" id="SignalP"/>
    </source>
</evidence>
<name>A0ABZ0SFM5_9GAMM</name>
<feature type="chain" id="PRO_5046763225" description="DUF2147 domain-containing protein" evidence="1">
    <location>
        <begin position="19"/>
        <end position="81"/>
    </location>
</feature>
<organism evidence="2 3">
    <name type="scientific">Thiorhodovibrio winogradskyi</name>
    <dbReference type="NCBI Taxonomy" id="77007"/>
    <lineage>
        <taxon>Bacteria</taxon>
        <taxon>Pseudomonadati</taxon>
        <taxon>Pseudomonadota</taxon>
        <taxon>Gammaproteobacteria</taxon>
        <taxon>Chromatiales</taxon>
        <taxon>Chromatiaceae</taxon>
        <taxon>Thiorhodovibrio</taxon>
    </lineage>
</organism>
<proteinExistence type="predicted"/>
<accession>A0ABZ0SFM5</accession>
<evidence type="ECO:0000313" key="3">
    <source>
        <dbReference type="Proteomes" id="UP001432180"/>
    </source>
</evidence>
<feature type="signal peptide" evidence="1">
    <location>
        <begin position="1"/>
        <end position="18"/>
    </location>
</feature>
<dbReference type="Proteomes" id="UP001432180">
    <property type="component" value="Chromosome"/>
</dbReference>
<evidence type="ECO:0008006" key="4">
    <source>
        <dbReference type="Google" id="ProtNLM"/>
    </source>
</evidence>
<dbReference type="RefSeq" id="WP_328984636.1">
    <property type="nucleotide sequence ID" value="NZ_CP121472.1"/>
</dbReference>
<protein>
    <recommendedName>
        <fullName evidence="4">DUF2147 domain-containing protein</fullName>
    </recommendedName>
</protein>